<dbReference type="EMBL" id="BART01018272">
    <property type="protein sequence ID" value="GAG88011.1"/>
    <property type="molecule type" value="Genomic_DNA"/>
</dbReference>
<dbReference type="SUPFAM" id="SSF56281">
    <property type="entry name" value="Metallo-hydrolase/oxidoreductase"/>
    <property type="match status" value="1"/>
</dbReference>
<feature type="non-terminal residue" evidence="2">
    <location>
        <position position="1"/>
    </location>
</feature>
<reference evidence="2" key="1">
    <citation type="journal article" date="2014" name="Front. Microbiol.">
        <title>High frequency of phylogenetically diverse reductive dehalogenase-homologous genes in deep subseafloor sedimentary metagenomes.</title>
        <authorList>
            <person name="Kawai M."/>
            <person name="Futagami T."/>
            <person name="Toyoda A."/>
            <person name="Takaki Y."/>
            <person name="Nishi S."/>
            <person name="Hori S."/>
            <person name="Arai W."/>
            <person name="Tsubouchi T."/>
            <person name="Morono Y."/>
            <person name="Uchiyama I."/>
            <person name="Ito T."/>
            <person name="Fujiyama A."/>
            <person name="Inagaki F."/>
            <person name="Takami H."/>
        </authorList>
    </citation>
    <scope>NUCLEOTIDE SEQUENCE</scope>
    <source>
        <strain evidence="2">Expedition CK06-06</strain>
    </source>
</reference>
<dbReference type="InterPro" id="IPR038536">
    <property type="entry name" value="Alkyl/aryl-sulf_dimr_sf"/>
</dbReference>
<dbReference type="PANTHER" id="PTHR43223:SF2">
    <property type="entry name" value="METALLO-BETA-LACTAMASE DOMAIN-CONTAINING PROTEIN"/>
    <property type="match status" value="1"/>
</dbReference>
<dbReference type="InterPro" id="IPR029228">
    <property type="entry name" value="Alkyl_sulf_dimr"/>
</dbReference>
<evidence type="ECO:0000259" key="1">
    <source>
        <dbReference type="Pfam" id="PF14863"/>
    </source>
</evidence>
<dbReference type="InterPro" id="IPR052195">
    <property type="entry name" value="Bact_Alkyl/Aryl-Sulfatase"/>
</dbReference>
<dbReference type="Pfam" id="PF14863">
    <property type="entry name" value="Alkyl_sulf_dimr"/>
    <property type="match status" value="1"/>
</dbReference>
<protein>
    <recommendedName>
        <fullName evidence="1">Alkyl sulfatase dimerisation domain-containing protein</fullName>
    </recommendedName>
</protein>
<comment type="caution">
    <text evidence="2">The sequence shown here is derived from an EMBL/GenBank/DDBJ whole genome shotgun (WGS) entry which is preliminary data.</text>
</comment>
<feature type="domain" description="Alkyl sulfatase dimerisation" evidence="1">
    <location>
        <begin position="97"/>
        <end position="236"/>
    </location>
</feature>
<dbReference type="Gene3D" id="1.25.40.880">
    <property type="entry name" value="Alkyl sulfatase, dimerisation domain"/>
    <property type="match status" value="1"/>
</dbReference>
<proteinExistence type="predicted"/>
<evidence type="ECO:0000313" key="2">
    <source>
        <dbReference type="EMBL" id="GAG88011.1"/>
    </source>
</evidence>
<dbReference type="PANTHER" id="PTHR43223">
    <property type="entry name" value="ALKYL/ARYL-SULFATASE"/>
    <property type="match status" value="1"/>
</dbReference>
<organism evidence="2">
    <name type="scientific">marine sediment metagenome</name>
    <dbReference type="NCBI Taxonomy" id="412755"/>
    <lineage>
        <taxon>unclassified sequences</taxon>
        <taxon>metagenomes</taxon>
        <taxon>ecological metagenomes</taxon>
    </lineage>
</organism>
<dbReference type="AlphaFoldDB" id="X1CV25"/>
<sequence>IWLWVPEKKTICTGDLIVSSFPNVGNPFKVQRYPKDWAIAMEKMREKNAEYLVPGHGRLIEGKKNVRDTLSITAEAMHFVHDEVVKRLNEGKWFEQIYHEMLEIYPEKFKNHKILRDTYGSYRFAIHAVYRLYHGWYNSGNPTDLFPSKTDDIAREFLRLNSESEYLKHANSLFSEGKLQLALHILDIIIKGSEEQNSEALTDALNLKLKILKQKVKEESNFMAENILQNGHDQIKQRLKELQKST</sequence>
<dbReference type="GO" id="GO:0046983">
    <property type="term" value="F:protein dimerization activity"/>
    <property type="evidence" value="ECO:0007669"/>
    <property type="project" value="InterPro"/>
</dbReference>
<dbReference type="InterPro" id="IPR036866">
    <property type="entry name" value="RibonucZ/Hydroxyglut_hydro"/>
</dbReference>
<accession>X1CV25</accession>
<gene>
    <name evidence="2" type="ORF">S01H4_34522</name>
</gene>
<name>X1CV25_9ZZZZ</name>
<dbReference type="Gene3D" id="3.60.15.30">
    <property type="entry name" value="Metallo-beta-lactamase domain"/>
    <property type="match status" value="1"/>
</dbReference>